<name>A0A559SKU8_9HYPH</name>
<feature type="signal peptide" evidence="2">
    <location>
        <begin position="1"/>
        <end position="47"/>
    </location>
</feature>
<feature type="chain" id="PRO_5022150250" evidence="2">
    <location>
        <begin position="48"/>
        <end position="293"/>
    </location>
</feature>
<gene>
    <name evidence="4" type="ORF">BCL32_3085</name>
</gene>
<dbReference type="SUPFAM" id="SSF49899">
    <property type="entry name" value="Concanavalin A-like lectins/glucanases"/>
    <property type="match status" value="1"/>
</dbReference>
<comment type="similarity">
    <text evidence="1">Belongs to the glycosyl hydrolase 16 family.</text>
</comment>
<evidence type="ECO:0000256" key="2">
    <source>
        <dbReference type="SAM" id="SignalP"/>
    </source>
</evidence>
<dbReference type="InterPro" id="IPR013320">
    <property type="entry name" value="ConA-like_dom_sf"/>
</dbReference>
<keyword evidence="4" id="KW-0378">Hydrolase</keyword>
<dbReference type="InterPro" id="IPR050546">
    <property type="entry name" value="Glycosyl_Hydrlase_16"/>
</dbReference>
<dbReference type="PANTHER" id="PTHR10963:SF55">
    <property type="entry name" value="GLYCOSIDE HYDROLASE FAMILY 16 PROTEIN"/>
    <property type="match status" value="1"/>
</dbReference>
<evidence type="ECO:0000313" key="5">
    <source>
        <dbReference type="Proteomes" id="UP000319824"/>
    </source>
</evidence>
<reference evidence="4 5" key="1">
    <citation type="submission" date="2019-06" db="EMBL/GenBank/DDBJ databases">
        <title>Pac Bio to generate improved reference genome sequences for organisms with transposon mutant libraries (support for FEBA project).</title>
        <authorList>
            <person name="Blow M."/>
        </authorList>
    </citation>
    <scope>NUCLEOTIDE SEQUENCE [LARGE SCALE GENOMIC DNA]</scope>
    <source>
        <strain evidence="4 5">USDA 1844</strain>
    </source>
</reference>
<sequence>MRLGTVRGMRTFTPKTCFRPAGWSRPAGRRLGIVIAAALLCAGPAHAEDCVPGDTGDEIDTEVMNLTFEDNFDKLSVSSWGPGTRWIAHTPWSGDFGGARFANPKVGFPFVVTDGVLRIEAARNAQGDWRSGLLASVDAKGAGFSQCYGYFETRAQLPIGPGLWPAFWLIGKDRSKYTAEIDVLEFHGEKPEGYSSTVHVWHRGGGHYSDFARINVFHDKRPTDFHTYGVKIDSEFIRMYFDKELVWKTKTQPEHRQPMYILINLALAKDVGDAQVPEPSHMFVDYVRAYSVK</sequence>
<dbReference type="Pfam" id="PF00722">
    <property type="entry name" value="Glyco_hydro_16"/>
    <property type="match status" value="1"/>
</dbReference>
<organism evidence="4 5">
    <name type="scientific">Rhizobium mongolense USDA 1844</name>
    <dbReference type="NCBI Taxonomy" id="1079460"/>
    <lineage>
        <taxon>Bacteria</taxon>
        <taxon>Pseudomonadati</taxon>
        <taxon>Pseudomonadota</taxon>
        <taxon>Alphaproteobacteria</taxon>
        <taxon>Hyphomicrobiales</taxon>
        <taxon>Rhizobiaceae</taxon>
        <taxon>Rhizobium/Agrobacterium group</taxon>
        <taxon>Rhizobium</taxon>
    </lineage>
</organism>
<dbReference type="GO" id="GO:0005975">
    <property type="term" value="P:carbohydrate metabolic process"/>
    <property type="evidence" value="ECO:0007669"/>
    <property type="project" value="InterPro"/>
</dbReference>
<dbReference type="AlphaFoldDB" id="A0A559SKU8"/>
<evidence type="ECO:0000256" key="1">
    <source>
        <dbReference type="ARBA" id="ARBA00006865"/>
    </source>
</evidence>
<dbReference type="Gene3D" id="2.60.120.200">
    <property type="match status" value="1"/>
</dbReference>
<evidence type="ECO:0000259" key="3">
    <source>
        <dbReference type="PROSITE" id="PS51762"/>
    </source>
</evidence>
<dbReference type="EMBL" id="VISO01000003">
    <property type="protein sequence ID" value="TVZ62981.1"/>
    <property type="molecule type" value="Genomic_DNA"/>
</dbReference>
<dbReference type="GO" id="GO:0004553">
    <property type="term" value="F:hydrolase activity, hydrolyzing O-glycosyl compounds"/>
    <property type="evidence" value="ECO:0007669"/>
    <property type="project" value="InterPro"/>
</dbReference>
<feature type="domain" description="GH16" evidence="3">
    <location>
        <begin position="54"/>
        <end position="293"/>
    </location>
</feature>
<proteinExistence type="inferred from homology"/>
<accession>A0A559SKU8</accession>
<protein>
    <submittedName>
        <fullName evidence="4">Glycosyl hydrolase family 16</fullName>
    </submittedName>
</protein>
<evidence type="ECO:0000313" key="4">
    <source>
        <dbReference type="EMBL" id="TVZ62981.1"/>
    </source>
</evidence>
<dbReference type="PANTHER" id="PTHR10963">
    <property type="entry name" value="GLYCOSYL HYDROLASE-RELATED"/>
    <property type="match status" value="1"/>
</dbReference>
<comment type="caution">
    <text evidence="4">The sequence shown here is derived from an EMBL/GenBank/DDBJ whole genome shotgun (WGS) entry which is preliminary data.</text>
</comment>
<dbReference type="CDD" id="cd08023">
    <property type="entry name" value="GH16_laminarinase_like"/>
    <property type="match status" value="1"/>
</dbReference>
<keyword evidence="2" id="KW-0732">Signal</keyword>
<dbReference type="InterPro" id="IPR000757">
    <property type="entry name" value="Beta-glucanase-like"/>
</dbReference>
<dbReference type="Proteomes" id="UP000319824">
    <property type="component" value="Unassembled WGS sequence"/>
</dbReference>
<dbReference type="PROSITE" id="PS51762">
    <property type="entry name" value="GH16_2"/>
    <property type="match status" value="1"/>
</dbReference>